<evidence type="ECO:0000256" key="4">
    <source>
        <dbReference type="ARBA" id="ARBA00023157"/>
    </source>
</evidence>
<keyword evidence="3" id="KW-0677">Repeat</keyword>
<feature type="chain" id="PRO_5038031179" evidence="6">
    <location>
        <begin position="22"/>
        <end position="530"/>
    </location>
</feature>
<evidence type="ECO:0000259" key="8">
    <source>
        <dbReference type="PROSITE" id="PS51041"/>
    </source>
</evidence>
<evidence type="ECO:0000256" key="5">
    <source>
        <dbReference type="PROSITE-ProRule" id="PRU00076"/>
    </source>
</evidence>
<feature type="domain" description="EMI" evidence="8">
    <location>
        <begin position="26"/>
        <end position="104"/>
    </location>
</feature>
<dbReference type="PRINTS" id="PR00011">
    <property type="entry name" value="EGFLAMININ"/>
</dbReference>
<name>A0A915Q4T7_9BILA</name>
<sequence length="530" mass="57669">MHYLSTLSLIAIASFTKLVYCGVSTEDNVCMVPVEKEEIQLERYIQSVPYKTTVLCPDISKGFKCSMTKYGEKIAYRNVPKIVTIYVKQCCDGYTNASNDKCIPVCNPSCENGNCTAPNHCTCEPGYAGPSCAITCLKGFWGSSCRAKCECLHEASCDPISGICFCPPGYHGKHCEKPCNDKTWGPNCRFRCLCGNNSTCNPIDGSCKCSPGFSGSLCLEECVEVRVIPQVSMDPTVYTIVNVKMVRIATKKMVVVCVLLDFQLVIIPNFFGLFESFVNNTGRFCENKCQKGYYGINCTSKCFCYNENECDQITGECHCIGFTGKHCEQPCPKGTFGKEFVHLIALDQIARTNALAIQCHPTIGSCSCRAGYTGAGCNSLCPTSYYGENCENKCDCNLNTGSQCDPVTGQCICAAGYQGIRCDDKCPEGLFGKHCESKCNCKNGASCDHRYGVCNCTVGWRGPQCNLPCWAGYAGAGCKLCNCKNNAGCDPLTGECICRAGWTGKSCEMPCDKVRPPLMCPKNMDVGDVL</sequence>
<feature type="disulfide bond" evidence="5">
    <location>
        <begin position="166"/>
        <end position="175"/>
    </location>
</feature>
<evidence type="ECO:0000256" key="6">
    <source>
        <dbReference type="SAM" id="SignalP"/>
    </source>
</evidence>
<dbReference type="InterPro" id="IPR000742">
    <property type="entry name" value="EGF"/>
</dbReference>
<dbReference type="PROSITE" id="PS50026">
    <property type="entry name" value="EGF_3"/>
    <property type="match status" value="1"/>
</dbReference>
<dbReference type="SMART" id="SM00180">
    <property type="entry name" value="EGF_Lam"/>
    <property type="match status" value="5"/>
</dbReference>
<evidence type="ECO:0000256" key="2">
    <source>
        <dbReference type="ARBA" id="ARBA00022729"/>
    </source>
</evidence>
<evidence type="ECO:0000313" key="10">
    <source>
        <dbReference type="WBParaSite" id="sdigi.contig59.g3225.t1"/>
    </source>
</evidence>
<dbReference type="PANTHER" id="PTHR24043">
    <property type="entry name" value="SCAVENGER RECEPTOR CLASS F"/>
    <property type="match status" value="1"/>
</dbReference>
<dbReference type="Gene3D" id="2.170.300.10">
    <property type="entry name" value="Tie2 ligand-binding domain superfamily"/>
    <property type="match status" value="3"/>
</dbReference>
<dbReference type="PROSITE" id="PS51041">
    <property type="entry name" value="EMI"/>
    <property type="match status" value="1"/>
</dbReference>
<dbReference type="Proteomes" id="UP000887581">
    <property type="component" value="Unplaced"/>
</dbReference>
<evidence type="ECO:0000259" key="7">
    <source>
        <dbReference type="PROSITE" id="PS50026"/>
    </source>
</evidence>
<organism evidence="9 10">
    <name type="scientific">Setaria digitata</name>
    <dbReference type="NCBI Taxonomy" id="48799"/>
    <lineage>
        <taxon>Eukaryota</taxon>
        <taxon>Metazoa</taxon>
        <taxon>Ecdysozoa</taxon>
        <taxon>Nematoda</taxon>
        <taxon>Chromadorea</taxon>
        <taxon>Rhabditida</taxon>
        <taxon>Spirurina</taxon>
        <taxon>Spiruromorpha</taxon>
        <taxon>Filarioidea</taxon>
        <taxon>Setariidae</taxon>
        <taxon>Setaria</taxon>
    </lineage>
</organism>
<dbReference type="FunFam" id="2.170.300.10:FF:000041">
    <property type="entry name" value="Tyrosine protein kinase receptor tie-1, putative"/>
    <property type="match status" value="2"/>
</dbReference>
<proteinExistence type="predicted"/>
<dbReference type="CDD" id="cd00055">
    <property type="entry name" value="EGF_Lam"/>
    <property type="match status" value="1"/>
</dbReference>
<dbReference type="InterPro" id="IPR002049">
    <property type="entry name" value="LE_dom"/>
</dbReference>
<evidence type="ECO:0000256" key="3">
    <source>
        <dbReference type="ARBA" id="ARBA00022737"/>
    </source>
</evidence>
<protein>
    <submittedName>
        <fullName evidence="10">Multiple epidermal growth factor-like domains protein 10</fullName>
    </submittedName>
</protein>
<evidence type="ECO:0000256" key="1">
    <source>
        <dbReference type="ARBA" id="ARBA00022536"/>
    </source>
</evidence>
<reference evidence="10" key="1">
    <citation type="submission" date="2022-11" db="UniProtKB">
        <authorList>
            <consortium name="WormBaseParasite"/>
        </authorList>
    </citation>
    <scope>IDENTIFICATION</scope>
</reference>
<evidence type="ECO:0000313" key="9">
    <source>
        <dbReference type="Proteomes" id="UP000887581"/>
    </source>
</evidence>
<feature type="domain" description="EGF-like" evidence="7">
    <location>
        <begin position="141"/>
        <end position="176"/>
    </location>
</feature>
<dbReference type="Pfam" id="PF00053">
    <property type="entry name" value="EGF_laminin"/>
    <property type="match status" value="3"/>
</dbReference>
<dbReference type="PANTHER" id="PTHR24043:SF8">
    <property type="entry name" value="EGF-LIKE DOMAIN-CONTAINING PROTEIN"/>
    <property type="match status" value="1"/>
</dbReference>
<feature type="signal peptide" evidence="6">
    <location>
        <begin position="1"/>
        <end position="21"/>
    </location>
</feature>
<comment type="caution">
    <text evidence="5">Lacks conserved residue(s) required for the propagation of feature annotation.</text>
</comment>
<keyword evidence="9" id="KW-1185">Reference proteome</keyword>
<dbReference type="InterPro" id="IPR042635">
    <property type="entry name" value="MEGF10/SREC1/2-like"/>
</dbReference>
<accession>A0A915Q4T7</accession>
<dbReference type="InterPro" id="IPR011489">
    <property type="entry name" value="EMI_domain"/>
</dbReference>
<keyword evidence="1 5" id="KW-0245">EGF-like domain</keyword>
<keyword evidence="4 5" id="KW-1015">Disulfide bond</keyword>
<dbReference type="WBParaSite" id="sdigi.contig59.g3225.t1">
    <property type="protein sequence ID" value="sdigi.contig59.g3225.t1"/>
    <property type="gene ID" value="sdigi.contig59.g3225"/>
</dbReference>
<keyword evidence="2 6" id="KW-0732">Signal</keyword>
<dbReference type="GO" id="GO:0005044">
    <property type="term" value="F:scavenger receptor activity"/>
    <property type="evidence" value="ECO:0007669"/>
    <property type="project" value="InterPro"/>
</dbReference>
<dbReference type="SMART" id="SM00181">
    <property type="entry name" value="EGF"/>
    <property type="match status" value="6"/>
</dbReference>
<dbReference type="AlphaFoldDB" id="A0A915Q4T7"/>
<dbReference type="PROSITE" id="PS00022">
    <property type="entry name" value="EGF_1"/>
    <property type="match status" value="6"/>
</dbReference>